<keyword evidence="4 6" id="KW-1133">Transmembrane helix</keyword>
<dbReference type="RefSeq" id="WP_235323064.1">
    <property type="nucleotide sequence ID" value="NZ_JAFBIT010000001.1"/>
</dbReference>
<feature type="transmembrane region" description="Helical" evidence="6">
    <location>
        <begin position="194"/>
        <end position="212"/>
    </location>
</feature>
<feature type="transmembrane region" description="Helical" evidence="6">
    <location>
        <begin position="317"/>
        <end position="341"/>
    </location>
</feature>
<feature type="transmembrane region" description="Helical" evidence="6">
    <location>
        <begin position="75"/>
        <end position="96"/>
    </location>
</feature>
<comment type="caution">
    <text evidence="7">The sequence shown here is derived from an EMBL/GenBank/DDBJ whole genome shotgun (WGS) entry which is preliminary data.</text>
</comment>
<evidence type="ECO:0000256" key="2">
    <source>
        <dbReference type="ARBA" id="ARBA00022692"/>
    </source>
</evidence>
<keyword evidence="5 6" id="KW-0472">Membrane</keyword>
<dbReference type="Pfam" id="PF01098">
    <property type="entry name" value="FTSW_RODA_SPOVE"/>
    <property type="match status" value="1"/>
</dbReference>
<evidence type="ECO:0000256" key="1">
    <source>
        <dbReference type="ARBA" id="ARBA00004141"/>
    </source>
</evidence>
<protein>
    <submittedName>
        <fullName evidence="7">FtsW/RodA/SpoVE family cell cycle protein</fullName>
    </submittedName>
</protein>
<accession>A0ABS9CLL7</accession>
<feature type="transmembrane region" description="Helical" evidence="6">
    <location>
        <begin position="20"/>
        <end position="36"/>
    </location>
</feature>
<keyword evidence="3" id="KW-0133">Cell shape</keyword>
<comment type="subcellular location">
    <subcellularLocation>
        <location evidence="1">Membrane</location>
        <topology evidence="1">Multi-pass membrane protein</topology>
    </subcellularLocation>
</comment>
<reference evidence="7 8" key="1">
    <citation type="submission" date="2020-12" db="EMBL/GenBank/DDBJ databases">
        <title>Whole genome sequences of gut porcine anaerobes.</title>
        <authorList>
            <person name="Kubasova T."/>
            <person name="Jahodarova E."/>
            <person name="Rychlik I."/>
        </authorList>
    </citation>
    <scope>NUCLEOTIDE SEQUENCE [LARGE SCALE GENOMIC DNA]</scope>
    <source>
        <strain evidence="7 8">An867</strain>
    </source>
</reference>
<evidence type="ECO:0000256" key="6">
    <source>
        <dbReference type="SAM" id="Phobius"/>
    </source>
</evidence>
<dbReference type="PANTHER" id="PTHR30474">
    <property type="entry name" value="CELL CYCLE PROTEIN"/>
    <property type="match status" value="1"/>
</dbReference>
<evidence type="ECO:0000256" key="3">
    <source>
        <dbReference type="ARBA" id="ARBA00022960"/>
    </source>
</evidence>
<organism evidence="7 8">
    <name type="scientific">Anaeromassilibacillus senegalensis</name>
    <dbReference type="NCBI Taxonomy" id="1673717"/>
    <lineage>
        <taxon>Bacteria</taxon>
        <taxon>Bacillati</taxon>
        <taxon>Bacillota</taxon>
        <taxon>Clostridia</taxon>
        <taxon>Eubacteriales</taxon>
        <taxon>Acutalibacteraceae</taxon>
        <taxon>Anaeromassilibacillus</taxon>
    </lineage>
</organism>
<feature type="transmembrane region" description="Helical" evidence="6">
    <location>
        <begin position="347"/>
        <end position="368"/>
    </location>
</feature>
<name>A0ABS9CLL7_9FIRM</name>
<sequence>MKNNRIFLHIASYLRRIDKILWLLMLAISVFSLLLLKSVSRATYTDYFRTQLSVTVVGLLASIVITWIDYESIASFWYLIAGFSVFIMLYTIFFGISVQGSEGVNARAWISIAGRTFQTSELVKIFFMITYAKHIAVVRERDAIQRPTQVFLLAMHAAVPVLLCHLQGDDGAAIVFFAMFLCMSLAGGVQLRYFLALGALIAVCLPILWNFVLNDYQIKRFTSVYNLDDPSIQLNEGYQQYQGRLSIGSGQLTGKGLFNGPRVESNLVTFQHSDFIFSVAGEELGFLGCTAIIVLLLLYLFRVLYIASKARDDLGRCMCFGFFGLIALQSISNIGMCLALLPVMGVTLPFFSAGGSSAVCLYLGFGLVQNVYMRREDAVGPRLHSARSLKINFRKLKV</sequence>
<gene>
    <name evidence="7" type="ORF">JQM67_05445</name>
</gene>
<keyword evidence="8" id="KW-1185">Reference proteome</keyword>
<dbReference type="EMBL" id="JAFBIT010000001">
    <property type="protein sequence ID" value="MCF2652041.1"/>
    <property type="molecule type" value="Genomic_DNA"/>
</dbReference>
<evidence type="ECO:0000313" key="8">
    <source>
        <dbReference type="Proteomes" id="UP001299220"/>
    </source>
</evidence>
<proteinExistence type="predicted"/>
<feature type="transmembrane region" description="Helical" evidence="6">
    <location>
        <begin position="172"/>
        <end position="189"/>
    </location>
</feature>
<evidence type="ECO:0000256" key="4">
    <source>
        <dbReference type="ARBA" id="ARBA00022989"/>
    </source>
</evidence>
<feature type="transmembrane region" description="Helical" evidence="6">
    <location>
        <begin position="284"/>
        <end position="305"/>
    </location>
</feature>
<feature type="transmembrane region" description="Helical" evidence="6">
    <location>
        <begin position="48"/>
        <end position="68"/>
    </location>
</feature>
<dbReference type="InterPro" id="IPR001182">
    <property type="entry name" value="FtsW/RodA"/>
</dbReference>
<keyword evidence="2 6" id="KW-0812">Transmembrane</keyword>
<evidence type="ECO:0000313" key="7">
    <source>
        <dbReference type="EMBL" id="MCF2652041.1"/>
    </source>
</evidence>
<dbReference type="Proteomes" id="UP001299220">
    <property type="component" value="Unassembled WGS sequence"/>
</dbReference>
<evidence type="ECO:0000256" key="5">
    <source>
        <dbReference type="ARBA" id="ARBA00023136"/>
    </source>
</evidence>